<dbReference type="STRING" id="1817816.A2Y64_05010"/>
<protein>
    <recommendedName>
        <fullName evidence="7">Phosphatidylglycerol--prolipoprotein diacylglyceryl transferase</fullName>
        <ecNumber evidence="7">2.5.1.145</ecNumber>
    </recommendedName>
</protein>
<feature type="transmembrane region" description="Helical" evidence="7">
    <location>
        <begin position="231"/>
        <end position="255"/>
    </location>
</feature>
<reference evidence="8 9" key="1">
    <citation type="journal article" date="2016" name="Nat. Commun.">
        <title>Thousands of microbial genomes shed light on interconnected biogeochemical processes in an aquifer system.</title>
        <authorList>
            <person name="Anantharaman K."/>
            <person name="Brown C.T."/>
            <person name="Hug L.A."/>
            <person name="Sharon I."/>
            <person name="Castelle C.J."/>
            <person name="Probst A.J."/>
            <person name="Thomas B.C."/>
            <person name="Singh A."/>
            <person name="Wilkins M.J."/>
            <person name="Karaoz U."/>
            <person name="Brodie E.L."/>
            <person name="Williams K.H."/>
            <person name="Hubbard S.S."/>
            <person name="Banfield J.F."/>
        </authorList>
    </citation>
    <scope>NUCLEOTIDE SEQUENCE [LARGE SCALE GENOMIC DNA]</scope>
</reference>
<dbReference type="Proteomes" id="UP000177187">
    <property type="component" value="Unassembled WGS sequence"/>
</dbReference>
<dbReference type="PANTHER" id="PTHR30589">
    <property type="entry name" value="PROLIPOPROTEIN DIACYLGLYCERYL TRANSFERASE"/>
    <property type="match status" value="1"/>
</dbReference>
<comment type="catalytic activity">
    <reaction evidence="7">
        <text>L-cysteinyl-[prolipoprotein] + a 1,2-diacyl-sn-glycero-3-phospho-(1'-sn-glycerol) = an S-1,2-diacyl-sn-glyceryl-L-cysteinyl-[prolipoprotein] + sn-glycerol 1-phosphate + H(+)</text>
        <dbReference type="Rhea" id="RHEA:56712"/>
        <dbReference type="Rhea" id="RHEA-COMP:14679"/>
        <dbReference type="Rhea" id="RHEA-COMP:14680"/>
        <dbReference type="ChEBI" id="CHEBI:15378"/>
        <dbReference type="ChEBI" id="CHEBI:29950"/>
        <dbReference type="ChEBI" id="CHEBI:57685"/>
        <dbReference type="ChEBI" id="CHEBI:64716"/>
        <dbReference type="ChEBI" id="CHEBI:140658"/>
        <dbReference type="EC" id="2.5.1.145"/>
    </reaction>
</comment>
<evidence type="ECO:0000256" key="4">
    <source>
        <dbReference type="ARBA" id="ARBA00022692"/>
    </source>
</evidence>
<dbReference type="InterPro" id="IPR001640">
    <property type="entry name" value="Lgt"/>
</dbReference>
<comment type="pathway">
    <text evidence="7">Protein modification; lipoprotein biosynthesis (diacylglyceryl transfer).</text>
</comment>
<feature type="binding site" evidence="7">
    <location>
        <position position="138"/>
    </location>
    <ligand>
        <name>a 1,2-diacyl-sn-glycero-3-phospho-(1'-sn-glycerol)</name>
        <dbReference type="ChEBI" id="CHEBI:64716"/>
    </ligand>
</feature>
<dbReference type="EMBL" id="MFAF01000122">
    <property type="protein sequence ID" value="OGD72430.1"/>
    <property type="molecule type" value="Genomic_DNA"/>
</dbReference>
<dbReference type="GO" id="GO:0008961">
    <property type="term" value="F:phosphatidylglycerol-prolipoprotein diacylglyceryl transferase activity"/>
    <property type="evidence" value="ECO:0007669"/>
    <property type="project" value="UniProtKB-UniRule"/>
</dbReference>
<comment type="function">
    <text evidence="7">Catalyzes the transfer of the diacylglyceryl group from phosphatidylglycerol to the sulfhydryl group of the N-terminal cysteine of a prolipoprotein, the first step in the formation of mature lipoproteins.</text>
</comment>
<keyword evidence="6 7" id="KW-0472">Membrane</keyword>
<evidence type="ECO:0000256" key="7">
    <source>
        <dbReference type="HAMAP-Rule" id="MF_01147"/>
    </source>
</evidence>
<keyword evidence="3 7" id="KW-0808">Transferase</keyword>
<feature type="transmembrane region" description="Helical" evidence="7">
    <location>
        <begin position="20"/>
        <end position="41"/>
    </location>
</feature>
<evidence type="ECO:0000256" key="3">
    <source>
        <dbReference type="ARBA" id="ARBA00022679"/>
    </source>
</evidence>
<dbReference type="PANTHER" id="PTHR30589:SF0">
    <property type="entry name" value="PHOSPHATIDYLGLYCEROL--PROLIPOPROTEIN DIACYLGLYCERYL TRANSFERASE"/>
    <property type="match status" value="1"/>
</dbReference>
<comment type="subcellular location">
    <subcellularLocation>
        <location evidence="7">Cell membrane</location>
        <topology evidence="7">Multi-pass membrane protein</topology>
    </subcellularLocation>
</comment>
<dbReference type="GO" id="GO:0042158">
    <property type="term" value="P:lipoprotein biosynthetic process"/>
    <property type="evidence" value="ECO:0007669"/>
    <property type="project" value="UniProtKB-UniRule"/>
</dbReference>
<dbReference type="HAMAP" id="MF_01147">
    <property type="entry name" value="Lgt"/>
    <property type="match status" value="1"/>
</dbReference>
<proteinExistence type="inferred from homology"/>
<organism evidence="8 9">
    <name type="scientific">Candidatus Coatesbacteria bacterium RBG_13_66_14</name>
    <dbReference type="NCBI Taxonomy" id="1817816"/>
    <lineage>
        <taxon>Bacteria</taxon>
        <taxon>Candidatus Coatesiibacteriota</taxon>
    </lineage>
</organism>
<keyword evidence="2 7" id="KW-1003">Cell membrane</keyword>
<name>A0A1F5EYJ8_9BACT</name>
<evidence type="ECO:0000313" key="8">
    <source>
        <dbReference type="EMBL" id="OGD72430.1"/>
    </source>
</evidence>
<gene>
    <name evidence="7" type="primary">lgt</name>
    <name evidence="8" type="ORF">A2Y64_05010</name>
</gene>
<dbReference type="UniPathway" id="UPA00664"/>
<dbReference type="AlphaFoldDB" id="A0A1F5EYJ8"/>
<evidence type="ECO:0000256" key="5">
    <source>
        <dbReference type="ARBA" id="ARBA00022989"/>
    </source>
</evidence>
<dbReference type="EC" id="2.5.1.145" evidence="7"/>
<keyword evidence="5 7" id="KW-1133">Transmembrane helix</keyword>
<evidence type="ECO:0000313" key="9">
    <source>
        <dbReference type="Proteomes" id="UP000177187"/>
    </source>
</evidence>
<accession>A0A1F5EYJ8</accession>
<dbReference type="Pfam" id="PF01790">
    <property type="entry name" value="LGT"/>
    <property type="match status" value="1"/>
</dbReference>
<evidence type="ECO:0000256" key="2">
    <source>
        <dbReference type="ARBA" id="ARBA00022475"/>
    </source>
</evidence>
<evidence type="ECO:0000256" key="1">
    <source>
        <dbReference type="ARBA" id="ARBA00007150"/>
    </source>
</evidence>
<feature type="transmembrane region" description="Helical" evidence="7">
    <location>
        <begin position="87"/>
        <end position="110"/>
    </location>
</feature>
<feature type="transmembrane region" description="Helical" evidence="7">
    <location>
        <begin position="207"/>
        <end position="225"/>
    </location>
</feature>
<comment type="caution">
    <text evidence="8">The sequence shown here is derived from an EMBL/GenBank/DDBJ whole genome shotgun (WGS) entry which is preliminary data.</text>
</comment>
<sequence>MYPVFLRDVPNPFTGETFDIRWYGVWFMLALLVGLLVFARRGRRMLGLPFDDVLILSVIVIAAGLLGAKLLTVFLRLDYFWADPLGFLFGRSNISITGGLLGGGLALWLVSRRKEGIGFLGVADALAGALPLAQALGRQGCFSAGCCYGKPTHAWWGVTFTHPDSVCGLMGVPLIPTQLIESGLNLLLFFGLLIFEKLWKKRRQGATFLVYGFGYGAIRFVMDFLRSDKQALWLGLTTNQWAVLVGFMLLGLAWWRLLPKASPAVEVYTNPPPRRLFPPRKKHGV</sequence>
<feature type="transmembrane region" description="Helical" evidence="7">
    <location>
        <begin position="175"/>
        <end position="195"/>
    </location>
</feature>
<evidence type="ECO:0000256" key="6">
    <source>
        <dbReference type="ARBA" id="ARBA00023136"/>
    </source>
</evidence>
<feature type="transmembrane region" description="Helical" evidence="7">
    <location>
        <begin position="117"/>
        <end position="136"/>
    </location>
</feature>
<feature type="transmembrane region" description="Helical" evidence="7">
    <location>
        <begin position="53"/>
        <end position="75"/>
    </location>
</feature>
<comment type="similarity">
    <text evidence="1 7">Belongs to the Lgt family.</text>
</comment>
<keyword evidence="4 7" id="KW-0812">Transmembrane</keyword>
<dbReference type="GO" id="GO:0005886">
    <property type="term" value="C:plasma membrane"/>
    <property type="evidence" value="ECO:0007669"/>
    <property type="project" value="UniProtKB-SubCell"/>
</dbReference>